<dbReference type="Gene3D" id="3.40.50.720">
    <property type="entry name" value="NAD(P)-binding Rossmann-like Domain"/>
    <property type="match status" value="1"/>
</dbReference>
<evidence type="ECO:0000313" key="6">
    <source>
        <dbReference type="Proteomes" id="UP000030403"/>
    </source>
</evidence>
<dbReference type="AlphaFoldDB" id="A0A0A5GKN5"/>
<keyword evidence="2" id="KW-0521">NADP</keyword>
<reference evidence="5 6" key="1">
    <citation type="submission" date="2013-08" db="EMBL/GenBank/DDBJ databases">
        <authorList>
            <person name="Huang J."/>
            <person name="Wang G."/>
        </authorList>
    </citation>
    <scope>NUCLEOTIDE SEQUENCE [LARGE SCALE GENOMIC DNA]</scope>
    <source>
        <strain evidence="5 6">BH030004</strain>
    </source>
</reference>
<dbReference type="EMBL" id="AVPF01000001">
    <property type="protein sequence ID" value="KGX91793.1"/>
    <property type="molecule type" value="Genomic_DNA"/>
</dbReference>
<evidence type="ECO:0000313" key="5">
    <source>
        <dbReference type="EMBL" id="KGX91793.1"/>
    </source>
</evidence>
<proteinExistence type="inferred from homology"/>
<dbReference type="InterPro" id="IPR036291">
    <property type="entry name" value="NAD(P)-bd_dom_sf"/>
</dbReference>
<dbReference type="eggNOG" id="COG4221">
    <property type="taxonomic scope" value="Bacteria"/>
</dbReference>
<evidence type="ECO:0000256" key="2">
    <source>
        <dbReference type="ARBA" id="ARBA00022857"/>
    </source>
</evidence>
<comment type="caution">
    <text evidence="5">The sequence shown here is derived from an EMBL/GenBank/DDBJ whole genome shotgun (WGS) entry which is preliminary data.</text>
</comment>
<organism evidence="5 6">
    <name type="scientific">Pontibacillus marinus BH030004 = DSM 16465</name>
    <dbReference type="NCBI Taxonomy" id="1385511"/>
    <lineage>
        <taxon>Bacteria</taxon>
        <taxon>Bacillati</taxon>
        <taxon>Bacillota</taxon>
        <taxon>Bacilli</taxon>
        <taxon>Bacillales</taxon>
        <taxon>Bacillaceae</taxon>
        <taxon>Pontibacillus</taxon>
    </lineage>
</organism>
<dbReference type="InterPro" id="IPR002347">
    <property type="entry name" value="SDR_fam"/>
</dbReference>
<dbReference type="PANTHER" id="PTHR43391:SF14">
    <property type="entry name" value="DEHYDROGENASE_REDUCTASE SDR FAMILY PROTEIN 7-LIKE"/>
    <property type="match status" value="1"/>
</dbReference>
<evidence type="ECO:0000256" key="3">
    <source>
        <dbReference type="ARBA" id="ARBA00023002"/>
    </source>
</evidence>
<dbReference type="Proteomes" id="UP000030403">
    <property type="component" value="Unassembled WGS sequence"/>
</dbReference>
<dbReference type="STRING" id="1385511.GCA_000425225_00120"/>
<sequence>MKEKVVVIIGASRGIGRATAELLDQHEANLVLGARDITELGQQFTRKEVYPLEIDVRDEESVKHFVDQSVKRFGRIDVLINAAGVGTFSSVIDSDTTDFDDMLTVNLRGTYLSCKYFGKQMKQQQDGQILNLVSIAGNTALAGGGGYSASKFGVLGLTKVLQAELRTEGVRITSVLPGAVNSSFWDHIHPKPDVENMIPAESIAEHIAFLLCQPKQSVVDEITIMPPEGIL</sequence>
<dbReference type="PRINTS" id="PR00080">
    <property type="entry name" value="SDRFAMILY"/>
</dbReference>
<dbReference type="GO" id="GO:0016491">
    <property type="term" value="F:oxidoreductase activity"/>
    <property type="evidence" value="ECO:0007669"/>
    <property type="project" value="UniProtKB-KW"/>
</dbReference>
<dbReference type="PANTHER" id="PTHR43391">
    <property type="entry name" value="RETINOL DEHYDROGENASE-RELATED"/>
    <property type="match status" value="1"/>
</dbReference>
<dbReference type="PRINTS" id="PR00081">
    <property type="entry name" value="GDHRDH"/>
</dbReference>
<comment type="similarity">
    <text evidence="1 4">Belongs to the short-chain dehydrogenases/reductases (SDR) family.</text>
</comment>
<accession>A0A0A5GKN5</accession>
<protein>
    <submittedName>
        <fullName evidence="5">3-oxoacyl-ACP reductase</fullName>
    </submittedName>
</protein>
<gene>
    <name evidence="5" type="ORF">N783_00680</name>
</gene>
<evidence type="ECO:0000256" key="1">
    <source>
        <dbReference type="ARBA" id="ARBA00006484"/>
    </source>
</evidence>
<dbReference type="Pfam" id="PF00106">
    <property type="entry name" value="adh_short"/>
    <property type="match status" value="1"/>
</dbReference>
<dbReference type="CDD" id="cd05233">
    <property type="entry name" value="SDR_c"/>
    <property type="match status" value="1"/>
</dbReference>
<dbReference type="PROSITE" id="PS00061">
    <property type="entry name" value="ADH_SHORT"/>
    <property type="match status" value="1"/>
</dbReference>
<keyword evidence="3" id="KW-0560">Oxidoreductase</keyword>
<name>A0A0A5GKN5_9BACI</name>
<evidence type="ECO:0000256" key="4">
    <source>
        <dbReference type="RuleBase" id="RU000363"/>
    </source>
</evidence>
<dbReference type="SUPFAM" id="SSF51735">
    <property type="entry name" value="NAD(P)-binding Rossmann-fold domains"/>
    <property type="match status" value="1"/>
</dbReference>
<keyword evidence="6" id="KW-1185">Reference proteome</keyword>
<dbReference type="InterPro" id="IPR020904">
    <property type="entry name" value="Sc_DH/Rdtase_CS"/>
</dbReference>